<dbReference type="KEGG" id="ebt:EBL_c13170"/>
<keyword evidence="2 15" id="KW-0479">Metal-binding</keyword>
<dbReference type="InterPro" id="IPR005123">
    <property type="entry name" value="Oxoglu/Fe-dep_dioxygenase_dom"/>
</dbReference>
<dbReference type="EMBL" id="CP001560">
    <property type="protein sequence ID" value="AFJ46420.1"/>
    <property type="molecule type" value="Genomic_DNA"/>
</dbReference>
<evidence type="ECO:0000256" key="14">
    <source>
        <dbReference type="PIRSR" id="PIRSR604574-1"/>
    </source>
</evidence>
<evidence type="ECO:0000256" key="10">
    <source>
        <dbReference type="ARBA" id="ARBA00066725"/>
    </source>
</evidence>
<dbReference type="GO" id="GO:0035516">
    <property type="term" value="F:broad specificity oxidative DNA demethylase activity"/>
    <property type="evidence" value="ECO:0007669"/>
    <property type="project" value="UniProtKB-EC"/>
</dbReference>
<gene>
    <name evidence="17" type="primary">alkB</name>
    <name evidence="17" type="ordered locus">EBL_c13170</name>
</gene>
<dbReference type="GO" id="GO:0005737">
    <property type="term" value="C:cytoplasm"/>
    <property type="evidence" value="ECO:0007669"/>
    <property type="project" value="TreeGrafter"/>
</dbReference>
<evidence type="ECO:0000256" key="13">
    <source>
        <dbReference type="ARBA" id="ARBA00082512"/>
    </source>
</evidence>
<evidence type="ECO:0000256" key="1">
    <source>
        <dbReference type="ARBA" id="ARBA00007879"/>
    </source>
</evidence>
<evidence type="ECO:0000256" key="11">
    <source>
        <dbReference type="ARBA" id="ARBA00072243"/>
    </source>
</evidence>
<evidence type="ECO:0000256" key="6">
    <source>
        <dbReference type="ARBA" id="ARBA00023004"/>
    </source>
</evidence>
<dbReference type="Gene3D" id="2.60.120.590">
    <property type="entry name" value="Alpha-ketoglutarate-dependent dioxygenase AlkB-like"/>
    <property type="match status" value="1"/>
</dbReference>
<dbReference type="InterPro" id="IPR027450">
    <property type="entry name" value="AlkB-like"/>
</dbReference>
<proteinExistence type="inferred from homology"/>
<comment type="function">
    <text evidence="9">Dioxygenase that repairs alkylated DNA and RNA containing 3-methylcytosine or 1-methyladenine by oxidative demethylation. Has highest activity towards 3-methylcytosine. Has lower activity towards alkylated DNA containing ethenoadenine, and no detectable activity towards 1-methylguanine or 3-methylthymine. Accepts double-stranded and single-stranded substrates. Requires molecular oxygen, alpha-ketoglutarate and iron. Provides extensive resistance to alkylating agents such as MMS and DMS (SN2 agents), but not to MMNG and MNU (SN1 agents).</text>
</comment>
<evidence type="ECO:0000313" key="18">
    <source>
        <dbReference type="Proteomes" id="UP000001955"/>
    </source>
</evidence>
<evidence type="ECO:0000256" key="5">
    <source>
        <dbReference type="ARBA" id="ARBA00023002"/>
    </source>
</evidence>
<keyword evidence="3" id="KW-0227">DNA damage</keyword>
<comment type="cofactor">
    <cofactor evidence="15">
        <name>Fe(2+)</name>
        <dbReference type="ChEBI" id="CHEBI:29033"/>
    </cofactor>
    <text evidence="15">Binds 1 Fe(2+) ion per subunit.</text>
</comment>
<dbReference type="OrthoDB" id="9796932at2"/>
<evidence type="ECO:0000256" key="8">
    <source>
        <dbReference type="ARBA" id="ARBA00050106"/>
    </source>
</evidence>
<evidence type="ECO:0000256" key="4">
    <source>
        <dbReference type="ARBA" id="ARBA00022964"/>
    </source>
</evidence>
<keyword evidence="5" id="KW-0560">Oxidoreductase</keyword>
<sequence length="216" mass="23806">MTDLFPDDEPWVEPVTPGAVILRRFARGCARELLAGIDAVAARAPFRQMQTPGGFTMSVAMTSCGALGWVTDRQGYRYQPRDPQDLQPWPLMPPAFLTLGQQAAESAGFPGFMPDSCLINRYLPGARMALHQDKDERDLRAPIVSVSLGLTARFLFGGLSRRDPVRQIPLEHCDVVVWGGPARLAYHGIMPVRPGEHPLVGGVRYNLTLRQSGKNE</sequence>
<dbReference type="Pfam" id="PF13532">
    <property type="entry name" value="2OG-FeII_Oxy_2"/>
    <property type="match status" value="1"/>
</dbReference>
<accession>I2B7B6</accession>
<keyword evidence="4" id="KW-0223">Dioxygenase</keyword>
<dbReference type="eggNOG" id="COG3145">
    <property type="taxonomic scope" value="Bacteria"/>
</dbReference>
<evidence type="ECO:0000259" key="16">
    <source>
        <dbReference type="PROSITE" id="PS51471"/>
    </source>
</evidence>
<feature type="binding site" evidence="14">
    <location>
        <begin position="204"/>
        <end position="210"/>
    </location>
    <ligand>
        <name>2-oxoglutarate</name>
        <dbReference type="ChEBI" id="CHEBI:16810"/>
    </ligand>
</feature>
<evidence type="ECO:0000256" key="15">
    <source>
        <dbReference type="PIRSR" id="PIRSR604574-2"/>
    </source>
</evidence>
<dbReference type="InterPro" id="IPR037151">
    <property type="entry name" value="AlkB-like_sf"/>
</dbReference>
<dbReference type="RefSeq" id="WP_002439829.1">
    <property type="nucleotide sequence ID" value="NC_017910.1"/>
</dbReference>
<accession>K6UQ02</accession>
<dbReference type="PROSITE" id="PS51471">
    <property type="entry name" value="FE2OG_OXY"/>
    <property type="match status" value="1"/>
</dbReference>
<dbReference type="GO" id="GO:0008198">
    <property type="term" value="F:ferrous iron binding"/>
    <property type="evidence" value="ECO:0007669"/>
    <property type="project" value="TreeGrafter"/>
</dbReference>
<dbReference type="HOGENOM" id="CLU_039677_1_1_6"/>
<evidence type="ECO:0000256" key="7">
    <source>
        <dbReference type="ARBA" id="ARBA00023204"/>
    </source>
</evidence>
<dbReference type="GO" id="GO:0035515">
    <property type="term" value="F:oxidative RNA demethylase activity"/>
    <property type="evidence" value="ECO:0007669"/>
    <property type="project" value="TreeGrafter"/>
</dbReference>
<feature type="binding site" evidence="15">
    <location>
        <position position="133"/>
    </location>
    <ligand>
        <name>Fe cation</name>
        <dbReference type="ChEBI" id="CHEBI:24875"/>
        <note>catalytic</note>
    </ligand>
</feature>
<keyword evidence="7" id="KW-0234">DNA repair</keyword>
<evidence type="ECO:0000256" key="2">
    <source>
        <dbReference type="ARBA" id="ARBA00022723"/>
    </source>
</evidence>
<organism evidence="17 18">
    <name type="scientific">Shimwellia blattae (strain ATCC 29907 / DSM 4481 / JCM 1650 / NBRC 105725 / CDC 9005-74)</name>
    <name type="common">Escherichia blattae</name>
    <dbReference type="NCBI Taxonomy" id="630626"/>
    <lineage>
        <taxon>Bacteria</taxon>
        <taxon>Pseudomonadati</taxon>
        <taxon>Pseudomonadota</taxon>
        <taxon>Gammaproteobacteria</taxon>
        <taxon>Enterobacterales</taxon>
        <taxon>Enterobacteriaceae</taxon>
        <taxon>Shimwellia</taxon>
    </lineage>
</organism>
<dbReference type="STRING" id="630626.EBL_c13170"/>
<feature type="binding site" evidence="15">
    <location>
        <position position="187"/>
    </location>
    <ligand>
        <name>Fe cation</name>
        <dbReference type="ChEBI" id="CHEBI:24875"/>
        <note>catalytic</note>
    </ligand>
</feature>
<dbReference type="AlphaFoldDB" id="I2B7B6"/>
<dbReference type="NCBIfam" id="NF011930">
    <property type="entry name" value="PRK15401.1"/>
    <property type="match status" value="1"/>
</dbReference>
<feature type="binding site" evidence="14">
    <location>
        <position position="135"/>
    </location>
    <ligand>
        <name>substrate</name>
    </ligand>
</feature>
<dbReference type="EC" id="1.14.11.33" evidence="10"/>
<feature type="binding site" evidence="14">
    <location>
        <position position="69"/>
    </location>
    <ligand>
        <name>substrate</name>
    </ligand>
</feature>
<comment type="catalytic activity">
    <reaction evidence="8">
        <text>a methylated nucleobase within DNA + 2-oxoglutarate + O2 = a nucleobase within DNA + formaldehyde + succinate + CO2</text>
        <dbReference type="Rhea" id="RHEA:30299"/>
        <dbReference type="Rhea" id="RHEA-COMP:12192"/>
        <dbReference type="Rhea" id="RHEA-COMP:12193"/>
        <dbReference type="ChEBI" id="CHEBI:15379"/>
        <dbReference type="ChEBI" id="CHEBI:16526"/>
        <dbReference type="ChEBI" id="CHEBI:16810"/>
        <dbReference type="ChEBI" id="CHEBI:16842"/>
        <dbReference type="ChEBI" id="CHEBI:30031"/>
        <dbReference type="ChEBI" id="CHEBI:32875"/>
        <dbReference type="ChEBI" id="CHEBI:64428"/>
        <dbReference type="EC" id="1.14.11.33"/>
    </reaction>
</comment>
<feature type="binding site" evidence="15">
    <location>
        <position position="131"/>
    </location>
    <ligand>
        <name>Fe cation</name>
        <dbReference type="ChEBI" id="CHEBI:24875"/>
        <note>catalytic</note>
    </ligand>
</feature>
<feature type="binding site" evidence="14">
    <location>
        <begin position="120"/>
        <end position="122"/>
    </location>
    <ligand>
        <name>2-oxoglutarate</name>
        <dbReference type="ChEBI" id="CHEBI:16810"/>
    </ligand>
</feature>
<dbReference type="GO" id="GO:0006281">
    <property type="term" value="P:DNA repair"/>
    <property type="evidence" value="ECO:0007669"/>
    <property type="project" value="UniProtKB-KW"/>
</dbReference>
<evidence type="ECO:0000313" key="17">
    <source>
        <dbReference type="EMBL" id="AFJ46420.1"/>
    </source>
</evidence>
<name>I2B7B6_SHIBC</name>
<dbReference type="PATRIC" id="fig|630626.3.peg.1270"/>
<keyword evidence="18" id="KW-1185">Reference proteome</keyword>
<evidence type="ECO:0000256" key="9">
    <source>
        <dbReference type="ARBA" id="ARBA00055649"/>
    </source>
</evidence>
<dbReference type="SUPFAM" id="SSF51197">
    <property type="entry name" value="Clavaminate synthase-like"/>
    <property type="match status" value="1"/>
</dbReference>
<protein>
    <recommendedName>
        <fullName evidence="11">Alpha-ketoglutarate-dependent dioxygenase AlkB</fullName>
        <ecNumber evidence="10">1.14.11.33</ecNumber>
    </recommendedName>
    <alternativeName>
        <fullName evidence="12">Alkylated DNA repair protein AlkB</fullName>
    </alternativeName>
    <alternativeName>
        <fullName evidence="13">DNA oxidative demethylase AlkB</fullName>
    </alternativeName>
</protein>
<feature type="domain" description="Fe2OG dioxygenase" evidence="16">
    <location>
        <begin position="113"/>
        <end position="213"/>
    </location>
</feature>
<dbReference type="Proteomes" id="UP000001955">
    <property type="component" value="Chromosome"/>
</dbReference>
<dbReference type="GO" id="GO:0035513">
    <property type="term" value="P:oxidative RNA demethylation"/>
    <property type="evidence" value="ECO:0007669"/>
    <property type="project" value="TreeGrafter"/>
</dbReference>
<feature type="binding site" evidence="14">
    <location>
        <position position="161"/>
    </location>
    <ligand>
        <name>substrate</name>
    </ligand>
</feature>
<dbReference type="InterPro" id="IPR004574">
    <property type="entry name" value="Alkb"/>
</dbReference>
<dbReference type="PANTHER" id="PTHR16557">
    <property type="entry name" value="ALKYLATED DNA REPAIR PROTEIN ALKB-RELATED"/>
    <property type="match status" value="1"/>
</dbReference>
<dbReference type="PANTHER" id="PTHR16557:SF2">
    <property type="entry name" value="NUCLEIC ACID DIOXYGENASE ALKBH1"/>
    <property type="match status" value="1"/>
</dbReference>
<comment type="similarity">
    <text evidence="1">Belongs to the alkB family.</text>
</comment>
<reference evidence="17 18" key="1">
    <citation type="journal article" date="2012" name="J. Bacteriol.">
        <title>Complete genome sequence of the B12-producing Shimwellia blattae strain DSM 4481, isolated from a cockroach.</title>
        <authorList>
            <person name="Brzuszkiewicz E."/>
            <person name="Waschkowitz T."/>
            <person name="Wiezer A."/>
            <person name="Daniel R."/>
        </authorList>
    </citation>
    <scope>NUCLEOTIDE SEQUENCE [LARGE SCALE GENOMIC DNA]</scope>
    <source>
        <strain evidence="18">ATCC 29907 / DSM 4481 / JCM 1650 / NBRC 105725 / CDC 9005-74</strain>
    </source>
</reference>
<dbReference type="FunFam" id="2.60.120.590:FF:000005">
    <property type="entry name" value="Alpha-ketoglutarate-dependent dioxygenase AlkB"/>
    <property type="match status" value="1"/>
</dbReference>
<feature type="binding site" evidence="14">
    <location>
        <begin position="76"/>
        <end position="78"/>
    </location>
    <ligand>
        <name>substrate</name>
    </ligand>
</feature>
<evidence type="ECO:0000256" key="3">
    <source>
        <dbReference type="ARBA" id="ARBA00022763"/>
    </source>
</evidence>
<evidence type="ECO:0000256" key="12">
    <source>
        <dbReference type="ARBA" id="ARBA00080712"/>
    </source>
</evidence>
<keyword evidence="6 15" id="KW-0408">Iron</keyword>